<reference evidence="1" key="1">
    <citation type="journal article" date="2020" name="Nature">
        <title>Giant virus diversity and host interactions through global metagenomics.</title>
        <authorList>
            <person name="Schulz F."/>
            <person name="Roux S."/>
            <person name="Paez-Espino D."/>
            <person name="Jungbluth S."/>
            <person name="Walsh D.A."/>
            <person name="Denef V.J."/>
            <person name="McMahon K.D."/>
            <person name="Konstantinidis K.T."/>
            <person name="Eloe-Fadrosh E.A."/>
            <person name="Kyrpides N.C."/>
            <person name="Woyke T."/>
        </authorList>
    </citation>
    <scope>NUCLEOTIDE SEQUENCE</scope>
    <source>
        <strain evidence="1">GVMAG-M-3300005589-24</strain>
    </source>
</reference>
<sequence length="240" mass="28128">MSNDDSKRDIKEEAEDDFTSYSIDANGRITIDYYYPNHEATFLMYSPSFEQATEMGASIGKIMEENCDAIYKGTEEHQFNLKEPRTVHLVRAKSDDASLLEVINGLRFKHYGKHFSPQELDINNWYVPTLYIDHQEDTYITNDFHHWDYAFLSGYGCDKCNTMYRMCDCIICEVRDLDDVHLRCACESVSLAKIQKFILFCARKRRLLKWLKSDSFAEWFYAPGNCGELLTARQFKARMK</sequence>
<accession>A0A6C0EM97</accession>
<dbReference type="EMBL" id="MN738877">
    <property type="protein sequence ID" value="QHT29460.1"/>
    <property type="molecule type" value="Genomic_DNA"/>
</dbReference>
<protein>
    <submittedName>
        <fullName evidence="1">Uncharacterized protein</fullName>
    </submittedName>
</protein>
<proteinExistence type="predicted"/>
<evidence type="ECO:0000313" key="1">
    <source>
        <dbReference type="EMBL" id="QHT29460.1"/>
    </source>
</evidence>
<name>A0A6C0EM97_9ZZZZ</name>
<organism evidence="1">
    <name type="scientific">viral metagenome</name>
    <dbReference type="NCBI Taxonomy" id="1070528"/>
    <lineage>
        <taxon>unclassified sequences</taxon>
        <taxon>metagenomes</taxon>
        <taxon>organismal metagenomes</taxon>
    </lineage>
</organism>
<dbReference type="AlphaFoldDB" id="A0A6C0EM97"/>